<dbReference type="RefSeq" id="WP_378253548.1">
    <property type="nucleotide sequence ID" value="NZ_JBHSIT010000002.1"/>
</dbReference>
<protein>
    <submittedName>
        <fullName evidence="1">HAD family hydrolase</fullName>
    </submittedName>
</protein>
<keyword evidence="1" id="KW-0378">Hydrolase</keyword>
<dbReference type="Proteomes" id="UP001595872">
    <property type="component" value="Unassembled WGS sequence"/>
</dbReference>
<dbReference type="PANTHER" id="PTHR43611">
    <property type="entry name" value="ALPHA-D-GLUCOSE 1-PHOSPHATE PHOSPHATASE"/>
    <property type="match status" value="1"/>
</dbReference>
<dbReference type="Pfam" id="PF00702">
    <property type="entry name" value="Hydrolase"/>
    <property type="match status" value="1"/>
</dbReference>
<dbReference type="InterPro" id="IPR023214">
    <property type="entry name" value="HAD_sf"/>
</dbReference>
<organism evidence="1 2">
    <name type="scientific">Actinomadura gamaensis</name>
    <dbReference type="NCBI Taxonomy" id="1763541"/>
    <lineage>
        <taxon>Bacteria</taxon>
        <taxon>Bacillati</taxon>
        <taxon>Actinomycetota</taxon>
        <taxon>Actinomycetes</taxon>
        <taxon>Streptosporangiales</taxon>
        <taxon>Thermomonosporaceae</taxon>
        <taxon>Actinomadura</taxon>
    </lineage>
</organism>
<dbReference type="GO" id="GO:0016787">
    <property type="term" value="F:hydrolase activity"/>
    <property type="evidence" value="ECO:0007669"/>
    <property type="project" value="UniProtKB-KW"/>
</dbReference>
<dbReference type="CDD" id="cd02603">
    <property type="entry name" value="HAD_sEH-N_like"/>
    <property type="match status" value="1"/>
</dbReference>
<gene>
    <name evidence="1" type="ORF">ACFPCY_09930</name>
</gene>
<dbReference type="SUPFAM" id="SSF56784">
    <property type="entry name" value="HAD-like"/>
    <property type="match status" value="1"/>
</dbReference>
<dbReference type="PRINTS" id="PR00413">
    <property type="entry name" value="HADHALOGNASE"/>
</dbReference>
<accession>A0ABV9TU43</accession>
<keyword evidence="2" id="KW-1185">Reference proteome</keyword>
<dbReference type="PANTHER" id="PTHR43611:SF3">
    <property type="entry name" value="FLAVIN MONONUCLEOTIDE HYDROLASE 1, CHLOROPLATIC"/>
    <property type="match status" value="1"/>
</dbReference>
<name>A0ABV9TU43_9ACTN</name>
<evidence type="ECO:0000313" key="2">
    <source>
        <dbReference type="Proteomes" id="UP001595872"/>
    </source>
</evidence>
<reference evidence="2" key="1">
    <citation type="journal article" date="2019" name="Int. J. Syst. Evol. Microbiol.">
        <title>The Global Catalogue of Microorganisms (GCM) 10K type strain sequencing project: providing services to taxonomists for standard genome sequencing and annotation.</title>
        <authorList>
            <consortium name="The Broad Institute Genomics Platform"/>
            <consortium name="The Broad Institute Genome Sequencing Center for Infectious Disease"/>
            <person name="Wu L."/>
            <person name="Ma J."/>
        </authorList>
    </citation>
    <scope>NUCLEOTIDE SEQUENCE [LARGE SCALE GENOMIC DNA]</scope>
    <source>
        <strain evidence="2">KLKA75</strain>
    </source>
</reference>
<dbReference type="SFLD" id="SFLDS00003">
    <property type="entry name" value="Haloacid_Dehalogenase"/>
    <property type="match status" value="1"/>
</dbReference>
<dbReference type="Gene3D" id="3.40.50.1000">
    <property type="entry name" value="HAD superfamily/HAD-like"/>
    <property type="match status" value="1"/>
</dbReference>
<dbReference type="SFLD" id="SFLDG01129">
    <property type="entry name" value="C1.5:_HAD__Beta-PGM__Phosphata"/>
    <property type="match status" value="1"/>
</dbReference>
<dbReference type="InterPro" id="IPR036412">
    <property type="entry name" value="HAD-like_sf"/>
</dbReference>
<dbReference type="EMBL" id="JBHSIT010000002">
    <property type="protein sequence ID" value="MFC4907638.1"/>
    <property type="molecule type" value="Genomic_DNA"/>
</dbReference>
<evidence type="ECO:0000313" key="1">
    <source>
        <dbReference type="EMBL" id="MFC4907638.1"/>
    </source>
</evidence>
<proteinExistence type="predicted"/>
<dbReference type="InterPro" id="IPR006439">
    <property type="entry name" value="HAD-SF_hydro_IA"/>
</dbReference>
<comment type="caution">
    <text evidence="1">The sequence shown here is derived from an EMBL/GenBank/DDBJ whole genome shotgun (WGS) entry which is preliminary data.</text>
</comment>
<dbReference type="NCBIfam" id="TIGR01509">
    <property type="entry name" value="HAD-SF-IA-v3"/>
    <property type="match status" value="1"/>
</dbReference>
<sequence length="206" mass="22531">MDWIVFDYAGVLCGPPSPAAAARLAAEAGVGPAEFWPAFWRRRVDYDLGAVDAAAYWRDVYAQLGSGSREPDVERLVALDLGAWLDMNEETLRIVDMLATRGARLALLSNAPVEMARLIDGEGWSGAFAHRLFSADLRLAKPDPRIYHEMCAILGTTPDRVLFIDDRQENVDAAEAVGIRALLFQNAAKLWSDLAFLLPASLVEAG</sequence>